<dbReference type="PANTHER" id="PTHR30590">
    <property type="entry name" value="INNER MEMBRANE PROTEIN"/>
    <property type="match status" value="1"/>
</dbReference>
<dbReference type="RefSeq" id="WP_220380619.1">
    <property type="nucleotide sequence ID" value="NZ_CP080544.1"/>
</dbReference>
<evidence type="ECO:0000313" key="4">
    <source>
        <dbReference type="Proteomes" id="UP000824755"/>
    </source>
</evidence>
<evidence type="ECO:0000256" key="1">
    <source>
        <dbReference type="SAM" id="Phobius"/>
    </source>
</evidence>
<dbReference type="InterPro" id="IPR052529">
    <property type="entry name" value="Bact_Transport_Assoc"/>
</dbReference>
<feature type="transmembrane region" description="Helical" evidence="1">
    <location>
        <begin position="243"/>
        <end position="260"/>
    </location>
</feature>
<accession>A0ABX8WSP2</accession>
<feature type="domain" description="DUF418" evidence="2">
    <location>
        <begin position="269"/>
        <end position="408"/>
    </location>
</feature>
<feature type="transmembrane region" description="Helical" evidence="1">
    <location>
        <begin position="272"/>
        <end position="292"/>
    </location>
</feature>
<name>A0ABX8WSP2_9GAMM</name>
<keyword evidence="1" id="KW-0812">Transmembrane</keyword>
<feature type="transmembrane region" description="Helical" evidence="1">
    <location>
        <begin position="371"/>
        <end position="391"/>
    </location>
</feature>
<evidence type="ECO:0000259" key="2">
    <source>
        <dbReference type="Pfam" id="PF04235"/>
    </source>
</evidence>
<gene>
    <name evidence="3" type="ORF">H8L67_04885</name>
</gene>
<organism evidence="3 4">
    <name type="scientific">Lysobacter soyae</name>
    <dbReference type="NCBI Taxonomy" id="2764185"/>
    <lineage>
        <taxon>Bacteria</taxon>
        <taxon>Pseudomonadati</taxon>
        <taxon>Pseudomonadota</taxon>
        <taxon>Gammaproteobacteria</taxon>
        <taxon>Lysobacterales</taxon>
        <taxon>Lysobacteraceae</taxon>
        <taxon>Lysobacter</taxon>
    </lineage>
</organism>
<keyword evidence="1" id="KW-1133">Transmembrane helix</keyword>
<feature type="transmembrane region" description="Helical" evidence="1">
    <location>
        <begin position="118"/>
        <end position="135"/>
    </location>
</feature>
<feature type="transmembrane region" description="Helical" evidence="1">
    <location>
        <begin position="304"/>
        <end position="323"/>
    </location>
</feature>
<evidence type="ECO:0000313" key="3">
    <source>
        <dbReference type="EMBL" id="QYR53814.1"/>
    </source>
</evidence>
<protein>
    <submittedName>
        <fullName evidence="3">DUF418 domain-containing protein</fullName>
    </submittedName>
</protein>
<dbReference type="Pfam" id="PF04235">
    <property type="entry name" value="DUF418"/>
    <property type="match status" value="1"/>
</dbReference>
<feature type="transmembrane region" description="Helical" evidence="1">
    <location>
        <begin position="88"/>
        <end position="106"/>
    </location>
</feature>
<feature type="transmembrane region" description="Helical" evidence="1">
    <location>
        <begin position="36"/>
        <end position="54"/>
    </location>
</feature>
<feature type="transmembrane region" description="Helical" evidence="1">
    <location>
        <begin position="163"/>
        <end position="188"/>
    </location>
</feature>
<sequence>MNQIDAAVGTKTGSANALPRTLRGVRVAERLEVLDALRGFALFGILMANIQYWAGWMMMSPKETARFHDASELRVMRGIERFLIDGKFYTLFSLLFGAGCVLIMLRLQRDGHAWKRTYFRRMAVLMLIGIVHTLLIWDGDILLLYAVLGFTLPWFAERADRTLLVAAFLLIFVVPFLGKAVFAAMGWAPADYLLDGSLKWLESQGGPQFGGEVAWLQSTNLAEYPKWTLSGTVYSLGLRLDSWRIPKVLGIMILGLWCGRKIPDGLLTDRAFLKRVLALGALIGVPATAFYASRKGVNQSDWTSMIGTVPFALAYASAFLLLWPTAKRVLGVLVAPGRMPLTNYLMQSVVNGVVFFGFGLGWMGTLSMGQTYAWALALFSVQVLVSHLWLIRFEHGPVEAFWRRLTYASR</sequence>
<feature type="transmembrane region" description="Helical" evidence="1">
    <location>
        <begin position="141"/>
        <end position="156"/>
    </location>
</feature>
<keyword evidence="4" id="KW-1185">Reference proteome</keyword>
<feature type="transmembrane region" description="Helical" evidence="1">
    <location>
        <begin position="344"/>
        <end position="365"/>
    </location>
</feature>
<reference evidence="3 4" key="1">
    <citation type="submission" date="2021-08" db="EMBL/GenBank/DDBJ databases">
        <title>Lysobacter sp. strain CJ11 Genome sequencing and assembly.</title>
        <authorList>
            <person name="Kim I."/>
        </authorList>
    </citation>
    <scope>NUCLEOTIDE SEQUENCE [LARGE SCALE GENOMIC DNA]</scope>
    <source>
        <strain evidence="3 4">CJ11</strain>
    </source>
</reference>
<dbReference type="PANTHER" id="PTHR30590:SF2">
    <property type="entry name" value="INNER MEMBRANE PROTEIN"/>
    <property type="match status" value="1"/>
</dbReference>
<keyword evidence="1" id="KW-0472">Membrane</keyword>
<proteinExistence type="predicted"/>
<dbReference type="Proteomes" id="UP000824755">
    <property type="component" value="Chromosome"/>
</dbReference>
<dbReference type="EMBL" id="CP080544">
    <property type="protein sequence ID" value="QYR53814.1"/>
    <property type="molecule type" value="Genomic_DNA"/>
</dbReference>
<dbReference type="InterPro" id="IPR007349">
    <property type="entry name" value="DUF418"/>
</dbReference>